<dbReference type="Pfam" id="PF00515">
    <property type="entry name" value="TPR_1"/>
    <property type="match status" value="1"/>
</dbReference>
<dbReference type="PANTHER" id="PTHR35038">
    <property type="entry name" value="DISSIMILATORY SULFITE REDUCTASE SIRA"/>
    <property type="match status" value="1"/>
</dbReference>
<dbReference type="SUPFAM" id="SSF48695">
    <property type="entry name" value="Multiheme cytochromes"/>
    <property type="match status" value="1"/>
</dbReference>
<accession>A0A5M6IQR6</accession>
<dbReference type="InterPro" id="IPR036280">
    <property type="entry name" value="Multihaem_cyt_sf"/>
</dbReference>
<dbReference type="PROSITE" id="PS50293">
    <property type="entry name" value="TPR_REGION"/>
    <property type="match status" value="1"/>
</dbReference>
<dbReference type="EMBL" id="VWPK01000043">
    <property type="protein sequence ID" value="KAA5609815.1"/>
    <property type="molecule type" value="Genomic_DNA"/>
</dbReference>
<dbReference type="Pfam" id="PF23914">
    <property type="entry name" value="TPR_CcmH_CycH"/>
    <property type="match status" value="1"/>
</dbReference>
<dbReference type="OrthoDB" id="9814800at2"/>
<evidence type="ECO:0000313" key="6">
    <source>
        <dbReference type="EMBL" id="KAA5609815.1"/>
    </source>
</evidence>
<organism evidence="6 7">
    <name type="scientific">Rhodovastum atsumiense</name>
    <dbReference type="NCBI Taxonomy" id="504468"/>
    <lineage>
        <taxon>Bacteria</taxon>
        <taxon>Pseudomonadati</taxon>
        <taxon>Pseudomonadota</taxon>
        <taxon>Alphaproteobacteria</taxon>
        <taxon>Acetobacterales</taxon>
        <taxon>Acetobacteraceae</taxon>
        <taxon>Rhodovastum</taxon>
    </lineage>
</organism>
<dbReference type="AlphaFoldDB" id="A0A5M6IQR6"/>
<proteinExistence type="predicted"/>
<feature type="domain" description="Cytochrome c-552/4" evidence="4">
    <location>
        <begin position="199"/>
        <end position="242"/>
    </location>
</feature>
<feature type="domain" description="Cytochrome c-type biogenesis protein H TPR" evidence="5">
    <location>
        <begin position="670"/>
        <end position="782"/>
    </location>
</feature>
<dbReference type="InterPro" id="IPR011990">
    <property type="entry name" value="TPR-like_helical_dom_sf"/>
</dbReference>
<dbReference type="Gene3D" id="1.10.1130.10">
    <property type="entry name" value="Flavocytochrome C3, Chain A"/>
    <property type="match status" value="2"/>
</dbReference>
<evidence type="ECO:0000256" key="3">
    <source>
        <dbReference type="SAM" id="Phobius"/>
    </source>
</evidence>
<dbReference type="PROSITE" id="PS50005">
    <property type="entry name" value="TPR"/>
    <property type="match status" value="2"/>
</dbReference>
<dbReference type="InterPro" id="IPR023155">
    <property type="entry name" value="Cyt_c-552/4"/>
</dbReference>
<evidence type="ECO:0000313" key="7">
    <source>
        <dbReference type="Proteomes" id="UP000325255"/>
    </source>
</evidence>
<dbReference type="SUPFAM" id="SSF48452">
    <property type="entry name" value="TPR-like"/>
    <property type="match status" value="1"/>
</dbReference>
<evidence type="ECO:0000259" key="5">
    <source>
        <dbReference type="Pfam" id="PF23914"/>
    </source>
</evidence>
<comment type="caution">
    <text evidence="6">The sequence shown here is derived from an EMBL/GenBank/DDBJ whole genome shotgun (WGS) entry which is preliminary data.</text>
</comment>
<feature type="repeat" description="TPR" evidence="2">
    <location>
        <begin position="613"/>
        <end position="646"/>
    </location>
</feature>
<dbReference type="Pfam" id="PF13435">
    <property type="entry name" value="Cytochrome_C554"/>
    <property type="match status" value="2"/>
</dbReference>
<keyword evidence="1" id="KW-0732">Signal</keyword>
<dbReference type="InterPro" id="IPR056413">
    <property type="entry name" value="TPR_CcmH_CycH"/>
</dbReference>
<reference evidence="6 7" key="1">
    <citation type="submission" date="2019-09" db="EMBL/GenBank/DDBJ databases">
        <title>Genome sequence of Rhodovastum atsumiense, a diverse member of the Acetobacteraceae family of non-sulfur purple photosynthetic bacteria.</title>
        <authorList>
            <person name="Meyer T."/>
            <person name="Kyndt J."/>
        </authorList>
    </citation>
    <scope>NUCLEOTIDE SEQUENCE [LARGE SCALE GENOMIC DNA]</scope>
    <source>
        <strain evidence="6 7">DSM 21279</strain>
    </source>
</reference>
<dbReference type="GO" id="GO:0016491">
    <property type="term" value="F:oxidoreductase activity"/>
    <property type="evidence" value="ECO:0007669"/>
    <property type="project" value="TreeGrafter"/>
</dbReference>
<keyword evidence="2" id="KW-0802">TPR repeat</keyword>
<dbReference type="SMART" id="SM00028">
    <property type="entry name" value="TPR"/>
    <property type="match status" value="4"/>
</dbReference>
<protein>
    <submittedName>
        <fullName evidence="6">Tetratricopeptide repeat protein</fullName>
    </submittedName>
</protein>
<evidence type="ECO:0000256" key="1">
    <source>
        <dbReference type="ARBA" id="ARBA00022729"/>
    </source>
</evidence>
<feature type="transmembrane region" description="Helical" evidence="3">
    <location>
        <begin position="37"/>
        <end position="54"/>
    </location>
</feature>
<dbReference type="PANTHER" id="PTHR35038:SF8">
    <property type="entry name" value="C-TYPE POLYHEME CYTOCHROME OMCC"/>
    <property type="match status" value="1"/>
</dbReference>
<evidence type="ECO:0000259" key="4">
    <source>
        <dbReference type="Pfam" id="PF13435"/>
    </source>
</evidence>
<sequence length="795" mass="86675">MNDEQPDMFDFLEADVLVLTAGPCHTPWIVRSRRMALLRWLVTLVLLLGVAWLSPLRAQEAPRFVGAKACAACHPSETSLWKGSHHARAMQEATPATVLGDFNNASFTQFGIPTTFSRAGDRFVVRTEGPDGYPHEYDVAYTFGVDPLQQYLIRFPGGRLQALGIAWDARPKASGGQRWFGLYPEQRLRAGDRLHWTGRDQTWNYQCADCHTTDLRRNFDLATNAYATAFTDVDVACEACHGAGSVHVAWAEVRPKPPVPVTPGDRMGLANWLRPTDGGGWEMDVQTGIAHRTAPLASTEPDTCAPCHMRRKKLLDTPLVGAPLLDGYLPALLDPGYYFPDGQIDGEVFEYGSFVQSRMHQAGVTCSNCHEPHGLRLRVEGNAVCGQCHMAARFDSTAHHHHEPSGTGGQCVNCHMPTRTYMIVHDRHDHSLRVPRPDLSASLGTPNACTQCHADRPADWAARAVAAWYPAGRRTTSHFGAALQAGRTGAADAERLLDALILDAGQPPIARATALGLLRNRATGTSEAAVKAAITDPNPLVRAAVPRALPAAPGRSMVQGVAPLLNDRVRAVRVEAARALAGTEAQMTDPQRVALARGLRELLNAELVDADRSESHLNIGLLYLRLGQATQAEEAYQTALRLDPRFVPGMVNLADLDRMRGRDQEGAELLRRAIAIEPGNADAWHALGLTLVRQRNAADALQALRRANELAPGNPRYAYVYAVALNSAGMTKQAIAVLEQAHRQHPADRDVLLGLITIARDSGDPDAAQRYARDLVALTPSDPQARLLLEQLGRR</sequence>
<feature type="repeat" description="TPR" evidence="2">
    <location>
        <begin position="681"/>
        <end position="714"/>
    </location>
</feature>
<gene>
    <name evidence="6" type="ORF">F1189_22250</name>
</gene>
<keyword evidence="3" id="KW-0812">Transmembrane</keyword>
<feature type="domain" description="Cytochrome c-552/4" evidence="4">
    <location>
        <begin position="69"/>
        <end position="95"/>
    </location>
</feature>
<keyword evidence="3" id="KW-0472">Membrane</keyword>
<keyword evidence="3" id="KW-1133">Transmembrane helix</keyword>
<dbReference type="InterPro" id="IPR019734">
    <property type="entry name" value="TPR_rpt"/>
</dbReference>
<dbReference type="Gene3D" id="1.25.40.10">
    <property type="entry name" value="Tetratricopeptide repeat domain"/>
    <property type="match status" value="1"/>
</dbReference>
<name>A0A5M6IQR6_9PROT</name>
<keyword evidence="7" id="KW-1185">Reference proteome</keyword>
<evidence type="ECO:0000256" key="2">
    <source>
        <dbReference type="PROSITE-ProRule" id="PRU00339"/>
    </source>
</evidence>
<dbReference type="InterPro" id="IPR051829">
    <property type="entry name" value="Multiheme_Cytochr_ET"/>
</dbReference>
<dbReference type="Proteomes" id="UP000325255">
    <property type="component" value="Unassembled WGS sequence"/>
</dbReference>